<proteinExistence type="predicted"/>
<dbReference type="Proteomes" id="UP000215914">
    <property type="component" value="Unassembled WGS sequence"/>
</dbReference>
<dbReference type="Gramene" id="mRNA:HanXRQr2_Chr09g0377201">
    <property type="protein sequence ID" value="CDS:HanXRQr2_Chr09g0377201.1"/>
    <property type="gene ID" value="HanXRQr2_Chr09g0377201"/>
</dbReference>
<sequence length="63" mass="7109">MNVVIISGGQMWQSCTIYFIGHIHLLLKEKKTRMVIFKFLSDLPSSQAGAIKSMDPITQQTKV</sequence>
<dbReference type="EMBL" id="MNCJ02000324">
    <property type="protein sequence ID" value="KAF5789939.1"/>
    <property type="molecule type" value="Genomic_DNA"/>
</dbReference>
<name>A0A9K3I3T6_HELAN</name>
<reference evidence="1" key="2">
    <citation type="submission" date="2020-06" db="EMBL/GenBank/DDBJ databases">
        <title>Helianthus annuus Genome sequencing and assembly Release 2.</title>
        <authorList>
            <person name="Gouzy J."/>
            <person name="Langlade N."/>
            <person name="Munos S."/>
        </authorList>
    </citation>
    <scope>NUCLEOTIDE SEQUENCE</scope>
    <source>
        <tissue evidence="1">Leaves</tissue>
    </source>
</reference>
<organism evidence="1 2">
    <name type="scientific">Helianthus annuus</name>
    <name type="common">Common sunflower</name>
    <dbReference type="NCBI Taxonomy" id="4232"/>
    <lineage>
        <taxon>Eukaryota</taxon>
        <taxon>Viridiplantae</taxon>
        <taxon>Streptophyta</taxon>
        <taxon>Embryophyta</taxon>
        <taxon>Tracheophyta</taxon>
        <taxon>Spermatophyta</taxon>
        <taxon>Magnoliopsida</taxon>
        <taxon>eudicotyledons</taxon>
        <taxon>Gunneridae</taxon>
        <taxon>Pentapetalae</taxon>
        <taxon>asterids</taxon>
        <taxon>campanulids</taxon>
        <taxon>Asterales</taxon>
        <taxon>Asteraceae</taxon>
        <taxon>Asteroideae</taxon>
        <taxon>Heliantheae alliance</taxon>
        <taxon>Heliantheae</taxon>
        <taxon>Helianthus</taxon>
    </lineage>
</organism>
<gene>
    <name evidence="1" type="ORF">HanXRQr2_Chr09g0377201</name>
</gene>
<evidence type="ECO:0000313" key="2">
    <source>
        <dbReference type="Proteomes" id="UP000215914"/>
    </source>
</evidence>
<keyword evidence="2" id="KW-1185">Reference proteome</keyword>
<evidence type="ECO:0000313" key="1">
    <source>
        <dbReference type="EMBL" id="KAF5789939.1"/>
    </source>
</evidence>
<accession>A0A9K3I3T6</accession>
<dbReference type="AlphaFoldDB" id="A0A9K3I3T6"/>
<protein>
    <submittedName>
        <fullName evidence="1">Uncharacterized protein</fullName>
    </submittedName>
</protein>
<reference evidence="1" key="1">
    <citation type="journal article" date="2017" name="Nature">
        <title>The sunflower genome provides insights into oil metabolism, flowering and Asterid evolution.</title>
        <authorList>
            <person name="Badouin H."/>
            <person name="Gouzy J."/>
            <person name="Grassa C.J."/>
            <person name="Murat F."/>
            <person name="Staton S.E."/>
            <person name="Cottret L."/>
            <person name="Lelandais-Briere C."/>
            <person name="Owens G.L."/>
            <person name="Carrere S."/>
            <person name="Mayjonade B."/>
            <person name="Legrand L."/>
            <person name="Gill N."/>
            <person name="Kane N.C."/>
            <person name="Bowers J.E."/>
            <person name="Hubner S."/>
            <person name="Bellec A."/>
            <person name="Berard A."/>
            <person name="Berges H."/>
            <person name="Blanchet N."/>
            <person name="Boniface M.C."/>
            <person name="Brunel D."/>
            <person name="Catrice O."/>
            <person name="Chaidir N."/>
            <person name="Claudel C."/>
            <person name="Donnadieu C."/>
            <person name="Faraut T."/>
            <person name="Fievet G."/>
            <person name="Helmstetter N."/>
            <person name="King M."/>
            <person name="Knapp S.J."/>
            <person name="Lai Z."/>
            <person name="Le Paslier M.C."/>
            <person name="Lippi Y."/>
            <person name="Lorenzon L."/>
            <person name="Mandel J.R."/>
            <person name="Marage G."/>
            <person name="Marchand G."/>
            <person name="Marquand E."/>
            <person name="Bret-Mestries E."/>
            <person name="Morien E."/>
            <person name="Nambeesan S."/>
            <person name="Nguyen T."/>
            <person name="Pegot-Espagnet P."/>
            <person name="Pouilly N."/>
            <person name="Raftis F."/>
            <person name="Sallet E."/>
            <person name="Schiex T."/>
            <person name="Thomas J."/>
            <person name="Vandecasteele C."/>
            <person name="Vares D."/>
            <person name="Vear F."/>
            <person name="Vautrin S."/>
            <person name="Crespi M."/>
            <person name="Mangin B."/>
            <person name="Burke J.M."/>
            <person name="Salse J."/>
            <person name="Munos S."/>
            <person name="Vincourt P."/>
            <person name="Rieseberg L.H."/>
            <person name="Langlade N.B."/>
        </authorList>
    </citation>
    <scope>NUCLEOTIDE SEQUENCE</scope>
    <source>
        <tissue evidence="1">Leaves</tissue>
    </source>
</reference>
<comment type="caution">
    <text evidence="1">The sequence shown here is derived from an EMBL/GenBank/DDBJ whole genome shotgun (WGS) entry which is preliminary data.</text>
</comment>